<evidence type="ECO:0000313" key="10">
    <source>
        <dbReference type="Proteomes" id="UP001058974"/>
    </source>
</evidence>
<name>A0A9D4Y706_PEA</name>
<proteinExistence type="predicted"/>
<accession>A0A9D4Y706</accession>
<keyword evidence="3 7" id="KW-0812">Transmembrane</keyword>
<dbReference type="Gramene" id="Psat03G0599700-T1">
    <property type="protein sequence ID" value="KAI5432070.1"/>
    <property type="gene ID" value="KIW84_035997"/>
</dbReference>
<keyword evidence="6 7" id="KW-0472">Membrane</keyword>
<keyword evidence="2" id="KW-0813">Transport</keyword>
<organism evidence="9 10">
    <name type="scientific">Pisum sativum</name>
    <name type="common">Garden pea</name>
    <name type="synonym">Lathyrus oleraceus</name>
    <dbReference type="NCBI Taxonomy" id="3888"/>
    <lineage>
        <taxon>Eukaryota</taxon>
        <taxon>Viridiplantae</taxon>
        <taxon>Streptophyta</taxon>
        <taxon>Embryophyta</taxon>
        <taxon>Tracheophyta</taxon>
        <taxon>Spermatophyta</taxon>
        <taxon>Magnoliopsida</taxon>
        <taxon>eudicotyledons</taxon>
        <taxon>Gunneridae</taxon>
        <taxon>Pentapetalae</taxon>
        <taxon>rosids</taxon>
        <taxon>fabids</taxon>
        <taxon>Fabales</taxon>
        <taxon>Fabaceae</taxon>
        <taxon>Papilionoideae</taxon>
        <taxon>50 kb inversion clade</taxon>
        <taxon>NPAAA clade</taxon>
        <taxon>Hologalegina</taxon>
        <taxon>IRL clade</taxon>
        <taxon>Fabeae</taxon>
        <taxon>Lathyrus</taxon>
    </lineage>
</organism>
<dbReference type="PANTHER" id="PTHR22950:SF705">
    <property type="entry name" value="AMINO ACID TRANSPORTER AVT1I-LIKE"/>
    <property type="match status" value="1"/>
</dbReference>
<gene>
    <name evidence="9" type="ORF">KIW84_035997</name>
</gene>
<reference evidence="9 10" key="1">
    <citation type="journal article" date="2022" name="Nat. Genet.">
        <title>Improved pea reference genome and pan-genome highlight genomic features and evolutionary characteristics.</title>
        <authorList>
            <person name="Yang T."/>
            <person name="Liu R."/>
            <person name="Luo Y."/>
            <person name="Hu S."/>
            <person name="Wang D."/>
            <person name="Wang C."/>
            <person name="Pandey M.K."/>
            <person name="Ge S."/>
            <person name="Xu Q."/>
            <person name="Li N."/>
            <person name="Li G."/>
            <person name="Huang Y."/>
            <person name="Saxena R.K."/>
            <person name="Ji Y."/>
            <person name="Li M."/>
            <person name="Yan X."/>
            <person name="He Y."/>
            <person name="Liu Y."/>
            <person name="Wang X."/>
            <person name="Xiang C."/>
            <person name="Varshney R.K."/>
            <person name="Ding H."/>
            <person name="Gao S."/>
            <person name="Zong X."/>
        </authorList>
    </citation>
    <scope>NUCLEOTIDE SEQUENCE [LARGE SCALE GENOMIC DNA]</scope>
    <source>
        <strain evidence="9 10">cv. Zhongwan 6</strain>
    </source>
</reference>
<evidence type="ECO:0000256" key="4">
    <source>
        <dbReference type="ARBA" id="ARBA00022970"/>
    </source>
</evidence>
<keyword evidence="4" id="KW-0029">Amino-acid transport</keyword>
<dbReference type="GO" id="GO:0005774">
    <property type="term" value="C:vacuolar membrane"/>
    <property type="evidence" value="ECO:0007669"/>
    <property type="project" value="TreeGrafter"/>
</dbReference>
<dbReference type="Pfam" id="PF01490">
    <property type="entry name" value="Aa_trans"/>
    <property type="match status" value="1"/>
</dbReference>
<dbReference type="GO" id="GO:0015179">
    <property type="term" value="F:L-amino acid transmembrane transporter activity"/>
    <property type="evidence" value="ECO:0007669"/>
    <property type="project" value="TreeGrafter"/>
</dbReference>
<comment type="caution">
    <text evidence="9">The sequence shown here is derived from an EMBL/GenBank/DDBJ whole genome shotgun (WGS) entry which is preliminary data.</text>
</comment>
<feature type="domain" description="Amino acid transporter transmembrane" evidence="8">
    <location>
        <begin position="40"/>
        <end position="264"/>
    </location>
</feature>
<evidence type="ECO:0000313" key="9">
    <source>
        <dbReference type="EMBL" id="KAI5432070.1"/>
    </source>
</evidence>
<sequence>MSAKFAGEVQCTLNVPLLGDAIDNEEKRVRASDPPNKNEASFFHTCLNGINSIAGVATQSVAYALASGGWLSLALFFSIAAAAFYTALLMKRCMEKHSSIKTFPDMGEHAFGKTGKLIAEISMYTEVYLVSIGFLILEGDNLSNLFSMEEFQVAGISIGAKQFFVILVALIILPTIYMENLSLISYVSASGVFASTAIVLSIAWTAAFDGVGVHQKGDLLNWNGIPTAVSLYIYCYSAHPIFPVLYTSMKNKRQFSNVGPMCMLYVRNNYLCINGYNWLLDVWFKS</sequence>
<feature type="transmembrane region" description="Helical" evidence="7">
    <location>
        <begin position="117"/>
        <end position="136"/>
    </location>
</feature>
<comment type="subcellular location">
    <subcellularLocation>
        <location evidence="1">Membrane</location>
        <topology evidence="1">Multi-pass membrane protein</topology>
    </subcellularLocation>
</comment>
<dbReference type="EMBL" id="JAMSHJ010000003">
    <property type="protein sequence ID" value="KAI5432070.1"/>
    <property type="molecule type" value="Genomic_DNA"/>
</dbReference>
<feature type="transmembrane region" description="Helical" evidence="7">
    <location>
        <begin position="224"/>
        <end position="246"/>
    </location>
</feature>
<evidence type="ECO:0000256" key="2">
    <source>
        <dbReference type="ARBA" id="ARBA00022448"/>
    </source>
</evidence>
<evidence type="ECO:0000256" key="7">
    <source>
        <dbReference type="SAM" id="Phobius"/>
    </source>
</evidence>
<dbReference type="InterPro" id="IPR013057">
    <property type="entry name" value="AA_transpt_TM"/>
</dbReference>
<dbReference type="Proteomes" id="UP001058974">
    <property type="component" value="Chromosome 3"/>
</dbReference>
<feature type="transmembrane region" description="Helical" evidence="7">
    <location>
        <begin position="156"/>
        <end position="176"/>
    </location>
</feature>
<protein>
    <recommendedName>
        <fullName evidence="8">Amino acid transporter transmembrane domain-containing protein</fullName>
    </recommendedName>
</protein>
<evidence type="ECO:0000256" key="1">
    <source>
        <dbReference type="ARBA" id="ARBA00004141"/>
    </source>
</evidence>
<dbReference type="PANTHER" id="PTHR22950">
    <property type="entry name" value="AMINO ACID TRANSPORTER"/>
    <property type="match status" value="1"/>
</dbReference>
<dbReference type="AlphaFoldDB" id="A0A9D4Y706"/>
<evidence type="ECO:0000259" key="8">
    <source>
        <dbReference type="Pfam" id="PF01490"/>
    </source>
</evidence>
<keyword evidence="5 7" id="KW-1133">Transmembrane helix</keyword>
<evidence type="ECO:0000256" key="5">
    <source>
        <dbReference type="ARBA" id="ARBA00022989"/>
    </source>
</evidence>
<evidence type="ECO:0000256" key="3">
    <source>
        <dbReference type="ARBA" id="ARBA00022692"/>
    </source>
</evidence>
<evidence type="ECO:0000256" key="6">
    <source>
        <dbReference type="ARBA" id="ARBA00023136"/>
    </source>
</evidence>
<feature type="transmembrane region" description="Helical" evidence="7">
    <location>
        <begin position="70"/>
        <end position="90"/>
    </location>
</feature>
<keyword evidence="10" id="KW-1185">Reference proteome</keyword>
<feature type="transmembrane region" description="Helical" evidence="7">
    <location>
        <begin position="183"/>
        <end position="204"/>
    </location>
</feature>